<evidence type="ECO:0000256" key="2">
    <source>
        <dbReference type="ARBA" id="ARBA00003997"/>
    </source>
</evidence>
<evidence type="ECO:0000256" key="8">
    <source>
        <dbReference type="ARBA" id="ARBA00022670"/>
    </source>
</evidence>
<dbReference type="RefSeq" id="WP_204118062.1">
    <property type="nucleotide sequence ID" value="NZ_BOLV01000002.1"/>
</dbReference>
<evidence type="ECO:0000256" key="4">
    <source>
        <dbReference type="ARBA" id="ARBA00011738"/>
    </source>
</evidence>
<dbReference type="InterPro" id="IPR008979">
    <property type="entry name" value="Galactose-bd-like_sf"/>
</dbReference>
<evidence type="ECO:0000256" key="11">
    <source>
        <dbReference type="ARBA" id="ARBA00030045"/>
    </source>
</evidence>
<gene>
    <name evidence="15" type="ORF">ACFQ41_07865</name>
</gene>
<name>A0ABW4BHJ2_9LACO</name>
<keyword evidence="8" id="KW-0645">Protease</keyword>
<keyword evidence="9 15" id="KW-0378">Hydrolase</keyword>
<dbReference type="PRINTS" id="PR00923">
    <property type="entry name" value="LACTOPTASE"/>
</dbReference>
<comment type="catalytic activity">
    <reaction evidence="1">
        <text>Hydrolyzes Xaa-Pro-|- bonds to release unblocked, N-terminal dipeptides from substrates including Ala-Pro-|-p-nitroanilide and (sequentially) Tyr-Pro-|-Phe-Pro-|-Gly-Pro-|-Ile.</text>
        <dbReference type="EC" id="3.4.14.11"/>
    </reaction>
</comment>
<comment type="function">
    <text evidence="2">Removes N-terminal dipeptides sequentially from polypeptides having unsubstituted N-termini provided that the penultimate residue is proline.</text>
</comment>
<comment type="caution">
    <text evidence="15">The sequence shown here is derived from an EMBL/GenBank/DDBJ whole genome shotgun (WGS) entry which is preliminary data.</text>
</comment>
<dbReference type="EC" id="3.4.14.11" evidence="5"/>
<comment type="subunit">
    <text evidence="4">Homodimer.</text>
</comment>
<sequence length="798" mass="88153">MKLNQFGRVTVSFDQQCQELTAIGFNVTLDQPLAAVASAAYAKLFPEALSNTAKAQALAAVAATAKLDLGAWLATKPTTISREIFYAVALQLLGFEPLTDYPLDDALGFMAKTQLPVVDDAIESAADFYAALYLLLCTRTKHLVNYLDDLANRGFYQDFQAGKAKPEYLFFNGKAQAVFDARHLRREVVWVESDLDTDEDGKRDMLEVTIFRPAATDHGVKMPVLFTANPYFHGTNDVDWITHKPDPTLAVKTHSHTRADVTAKVPAPTDLPHQPVNGESTTAEVYGDENGIYMFNDFMLPRGFVTVYSGGVGTRGSDGVRSTGGQSETDSAVAVIEWLTGQRKAFTNRTDGIEIKAWWSNGKVAMTGKSYLGTLSIAAATSGVAGLKTVISESAISSWYDYYRENGLVVAPGGFQGEDADVLAVDTFSRQKQTGDYLKIKPTWDRALAQITADQDRQTGDYSAWWDERNYRNHLQDIRCDVVIEHGLNDWNVKPANAIRFWNGLRDLPINKKLFLHQGQHTYLDNIRSLDFADQLNLWLSYELLGVDNNAPATLPNVTVQDNVTPETWHTYEDFGAPASDHEVKPLNLAADFKAPRASFADNATSIFTAAHSNSDEFEADIIKPDSRYNDARLWLGLPAFGTAVTLEGVPHLKLRLWIDQPTAILSVRLVDVGDALRFTPVASAVDPAGWQLGYDFKTASILEFKPEKQPSASKLVSFGHVNVQNQHNAYENVPVVPGQPFTVEFDLQPTHLNLPASRHLALIIHGADMAQTQRTEAVVNFHVDLAQSELLLPLRTK</sequence>
<evidence type="ECO:0000256" key="1">
    <source>
        <dbReference type="ARBA" id="ARBA00000123"/>
    </source>
</evidence>
<proteinExistence type="inferred from homology"/>
<evidence type="ECO:0000259" key="14">
    <source>
        <dbReference type="SMART" id="SM00940"/>
    </source>
</evidence>
<feature type="domain" description="Xaa-Pro dipeptidyl-peptidase C-terminal" evidence="13">
    <location>
        <begin position="537"/>
        <end position="792"/>
    </location>
</feature>
<evidence type="ECO:0000256" key="9">
    <source>
        <dbReference type="ARBA" id="ARBA00022801"/>
    </source>
</evidence>
<dbReference type="SUPFAM" id="SSF81761">
    <property type="entry name" value="X-Prolyl dipeptidyl aminopeptidase PepX, N-terminal domain"/>
    <property type="match status" value="1"/>
</dbReference>
<dbReference type="Gene3D" id="3.40.50.1820">
    <property type="entry name" value="alpha/beta hydrolase"/>
    <property type="match status" value="1"/>
</dbReference>
<dbReference type="Pfam" id="PF09168">
    <property type="entry name" value="PepX_N"/>
    <property type="match status" value="1"/>
</dbReference>
<dbReference type="NCBIfam" id="NF003781">
    <property type="entry name" value="PRK05371.1-2"/>
    <property type="match status" value="1"/>
</dbReference>
<organism evidence="15 16">
    <name type="scientific">Lacticaseibacillus suilingensis</name>
    <dbReference type="NCBI Taxonomy" id="2799577"/>
    <lineage>
        <taxon>Bacteria</taxon>
        <taxon>Bacillati</taxon>
        <taxon>Bacillota</taxon>
        <taxon>Bacilli</taxon>
        <taxon>Lactobacillales</taxon>
        <taxon>Lactobacillaceae</taxon>
        <taxon>Lacticaseibacillus</taxon>
    </lineage>
</organism>
<evidence type="ECO:0000256" key="5">
    <source>
        <dbReference type="ARBA" id="ARBA00012463"/>
    </source>
</evidence>
<evidence type="ECO:0000313" key="16">
    <source>
        <dbReference type="Proteomes" id="UP001597199"/>
    </source>
</evidence>
<dbReference type="SUPFAM" id="SSF49785">
    <property type="entry name" value="Galactose-binding domain-like"/>
    <property type="match status" value="1"/>
</dbReference>
<accession>A0ABW4BHJ2</accession>
<dbReference type="SMART" id="SM00939">
    <property type="entry name" value="PepX_C"/>
    <property type="match status" value="1"/>
</dbReference>
<dbReference type="InterPro" id="IPR036313">
    <property type="entry name" value="PepX_N_dom_sf"/>
</dbReference>
<dbReference type="SMART" id="SM00940">
    <property type="entry name" value="PepX_N"/>
    <property type="match status" value="1"/>
</dbReference>
<dbReference type="InterPro" id="IPR029058">
    <property type="entry name" value="AB_hydrolase_fold"/>
</dbReference>
<dbReference type="InterPro" id="IPR015251">
    <property type="entry name" value="PepX_N_dom"/>
</dbReference>
<dbReference type="Gene3D" id="2.60.120.260">
    <property type="entry name" value="Galactose-binding domain-like"/>
    <property type="match status" value="1"/>
</dbReference>
<dbReference type="EMBL" id="JBHTOA010000031">
    <property type="protein sequence ID" value="MFD1399225.1"/>
    <property type="molecule type" value="Genomic_DNA"/>
</dbReference>
<keyword evidence="10" id="KW-0720">Serine protease</keyword>
<evidence type="ECO:0000256" key="3">
    <source>
        <dbReference type="ARBA" id="ARBA00010819"/>
    </source>
</evidence>
<evidence type="ECO:0000313" key="15">
    <source>
        <dbReference type="EMBL" id="MFD1399225.1"/>
    </source>
</evidence>
<keyword evidence="7" id="KW-0031">Aminopeptidase</keyword>
<feature type="domain" description="X-Prolyl dipeptidyl aminopeptidase PepX N-terminal" evidence="14">
    <location>
        <begin position="1"/>
        <end position="155"/>
    </location>
</feature>
<dbReference type="Gene3D" id="1.10.246.70">
    <property type="match status" value="1"/>
</dbReference>
<protein>
    <recommendedName>
        <fullName evidence="6">Xaa-Pro dipeptidyl-peptidase</fullName>
        <ecNumber evidence="5">3.4.14.11</ecNumber>
    </recommendedName>
    <alternativeName>
        <fullName evidence="12">X-Pro dipeptidyl-peptidase</fullName>
    </alternativeName>
    <alternativeName>
        <fullName evidence="11">X-prolyl-dipeptidyl aminopeptidase</fullName>
    </alternativeName>
</protein>
<dbReference type="Pfam" id="PF02129">
    <property type="entry name" value="Peptidase_S15"/>
    <property type="match status" value="1"/>
</dbReference>
<dbReference type="Pfam" id="PF08530">
    <property type="entry name" value="PepX_C"/>
    <property type="match status" value="1"/>
</dbReference>
<evidence type="ECO:0000256" key="12">
    <source>
        <dbReference type="ARBA" id="ARBA00031951"/>
    </source>
</evidence>
<reference evidence="16" key="1">
    <citation type="journal article" date="2019" name="Int. J. Syst. Evol. Microbiol.">
        <title>The Global Catalogue of Microorganisms (GCM) 10K type strain sequencing project: providing services to taxonomists for standard genome sequencing and annotation.</title>
        <authorList>
            <consortium name="The Broad Institute Genomics Platform"/>
            <consortium name="The Broad Institute Genome Sequencing Center for Infectious Disease"/>
            <person name="Wu L."/>
            <person name="Ma J."/>
        </authorList>
    </citation>
    <scope>NUCLEOTIDE SEQUENCE [LARGE SCALE GENOMIC DNA]</scope>
    <source>
        <strain evidence="16">CCM 9110</strain>
    </source>
</reference>
<dbReference type="InterPro" id="IPR013736">
    <property type="entry name" value="Xaa-Pro_dipept_C"/>
</dbReference>
<evidence type="ECO:0000256" key="7">
    <source>
        <dbReference type="ARBA" id="ARBA00022438"/>
    </source>
</evidence>
<dbReference type="InterPro" id="IPR008252">
    <property type="entry name" value="Pept_S15_Xpro"/>
</dbReference>
<dbReference type="Proteomes" id="UP001597199">
    <property type="component" value="Unassembled WGS sequence"/>
</dbReference>
<comment type="similarity">
    <text evidence="3">Belongs to the peptidase S15 family.</text>
</comment>
<evidence type="ECO:0000256" key="10">
    <source>
        <dbReference type="ARBA" id="ARBA00022825"/>
    </source>
</evidence>
<dbReference type="SUPFAM" id="SSF53474">
    <property type="entry name" value="alpha/beta-Hydrolases"/>
    <property type="match status" value="1"/>
</dbReference>
<dbReference type="GO" id="GO:0008239">
    <property type="term" value="F:dipeptidyl-peptidase activity"/>
    <property type="evidence" value="ECO:0007669"/>
    <property type="project" value="UniProtKB-EC"/>
</dbReference>
<dbReference type="InterPro" id="IPR000383">
    <property type="entry name" value="Xaa-Pro-like_dom"/>
</dbReference>
<evidence type="ECO:0000259" key="13">
    <source>
        <dbReference type="SMART" id="SM00939"/>
    </source>
</evidence>
<keyword evidence="16" id="KW-1185">Reference proteome</keyword>
<evidence type="ECO:0000256" key="6">
    <source>
        <dbReference type="ARBA" id="ARBA00014682"/>
    </source>
</evidence>